<feature type="chain" id="PRO_5013817252" description="50S ribosomal protein L7/L12" evidence="1">
    <location>
        <begin position="25"/>
        <end position="743"/>
    </location>
</feature>
<evidence type="ECO:0000313" key="2">
    <source>
        <dbReference type="EMBL" id="ATV52701.1"/>
    </source>
</evidence>
<dbReference type="RefSeq" id="WP_100023088.1">
    <property type="nucleotide sequence ID" value="NZ_CP024696.1"/>
</dbReference>
<evidence type="ECO:0000313" key="3">
    <source>
        <dbReference type="Proteomes" id="UP000229323"/>
    </source>
</evidence>
<dbReference type="Proteomes" id="UP000229323">
    <property type="component" value="Chromosome"/>
</dbReference>
<dbReference type="AlphaFoldDB" id="A0A2D3NB98"/>
<sequence>MKKKVLFSLILAIMATMWAGTAQAQTKYDLWLAGTQVTSENCGNLSVIDGVSGTAKYDDATKTLILDNATIHNTAEVEEGDRFKSIGIVTRINGLTIRLVGNNTITADKNGGMFNSDENILTIMGEGKLTVNGSTTASNYDYQKGISNSGTITVSGCTLEASGGVCGLVGGHWKFDRCTVRVKGDGRSNDRYTGSIIGLWGKPEFTDCAITTPEGAYWKNSYGVGDYCLYGADGKPVTDWVTIEKSAVTIYNFKIAGTQVTSANCNDLSVIDGVSGKVNYDHATKTLTLDNATISNKNTVDEDDWQKADRGKAAGIFNEVDGLTIRLVGNNTITSEKNVGVWNYCSTITFTGAGKLVVNGSTTSSEDWYKVGILNDGGIIVSGCTLEASGGVCGLARGGWKFDRCTVRAKGGGSSDNEYAGSIGVLSMYQFSGCAIATPKGAYWEYKKNDGWWNARYSLFGKDNKVITDWVTIEPIEDYELWIAGTKLTLANCNDLSAIDGVSGTVKYDDNTKTLTLDNATIENTIEDDRYGRGSGIYNQIEGLTIRLIGNNTITAEKGMGVWNFKTLSFMGDGKLVVKGSTTSSDISRQKGIFNYGSITVSGCTLEASGGVYGLVSGYWTFDRCTVRAKGGGSSDDEYAGSIAWFWHKKPELNGCEIIAPTGAKWKEFQSDNKSYYYVCGADNKIVTDWVTIAPNPNAIDTPTADTTAKQGIYSLSGVRLQGELNNLPKGVYIVNGRKVVKK</sequence>
<dbReference type="EMBL" id="CP024696">
    <property type="protein sequence ID" value="ATV52701.1"/>
    <property type="molecule type" value="Genomic_DNA"/>
</dbReference>
<gene>
    <name evidence="2" type="ORF">CTM50_06415</name>
</gene>
<evidence type="ECO:0008006" key="4">
    <source>
        <dbReference type="Google" id="ProtNLM"/>
    </source>
</evidence>
<keyword evidence="1" id="KW-0732">Signal</keyword>
<proteinExistence type="predicted"/>
<protein>
    <recommendedName>
        <fullName evidence="4">50S ribosomal protein L7/L12</fullName>
    </recommendedName>
</protein>
<feature type="signal peptide" evidence="1">
    <location>
        <begin position="1"/>
        <end position="24"/>
    </location>
</feature>
<evidence type="ECO:0000256" key="1">
    <source>
        <dbReference type="SAM" id="SignalP"/>
    </source>
</evidence>
<accession>A0A2D3NB98</accession>
<organism evidence="2 3">
    <name type="scientific">Prevotella intermedia</name>
    <dbReference type="NCBI Taxonomy" id="28131"/>
    <lineage>
        <taxon>Bacteria</taxon>
        <taxon>Pseudomonadati</taxon>
        <taxon>Bacteroidota</taxon>
        <taxon>Bacteroidia</taxon>
        <taxon>Bacteroidales</taxon>
        <taxon>Prevotellaceae</taxon>
        <taxon>Prevotella</taxon>
    </lineage>
</organism>
<name>A0A2D3NB98_PREIN</name>
<reference evidence="2 3" key="1">
    <citation type="submission" date="2017-11" db="EMBL/GenBank/DDBJ databases">
        <title>Genome sequencing of Prevotella intermedia KCOM 2033.</title>
        <authorList>
            <person name="Kook J.-K."/>
            <person name="Park S.-N."/>
            <person name="Lim Y.K."/>
        </authorList>
    </citation>
    <scope>NUCLEOTIDE SEQUENCE [LARGE SCALE GENOMIC DNA]</scope>
    <source>
        <strain evidence="2 3">KCOM 2033</strain>
    </source>
</reference>